<accession>A0A8C5IBN0</accession>
<feature type="compositionally biased region" description="Pro residues" evidence="1">
    <location>
        <begin position="22"/>
        <end position="35"/>
    </location>
</feature>
<dbReference type="Proteomes" id="UP000694408">
    <property type="component" value="Unplaced"/>
</dbReference>
<evidence type="ECO:0000313" key="3">
    <source>
        <dbReference type="Proteomes" id="UP000694408"/>
    </source>
</evidence>
<keyword evidence="3" id="KW-1185">Reference proteome</keyword>
<evidence type="ECO:0000313" key="2">
    <source>
        <dbReference type="Ensembl" id="ENSJHYP00000001864.1"/>
    </source>
</evidence>
<sequence length="163" mass="16870">SKNQTAVPDRRPRPQVRAGRAPPAPAPRQPQPRVPLCPRHGKTHGESGGMLPAGSRERGKPCPSPVPRVPPAAGARCGAVPVHAEPEPAVSWGSAGGCRDLGIQNMVQALIKRYRIGFKGLEPQFGTAAAPGAPRCRPGLPVPASSCRPSGPAQGLCHMETSG</sequence>
<proteinExistence type="predicted"/>
<organism evidence="2 3">
    <name type="scientific">Junco hyemalis</name>
    <name type="common">Dark-eyed junco</name>
    <dbReference type="NCBI Taxonomy" id="40217"/>
    <lineage>
        <taxon>Eukaryota</taxon>
        <taxon>Metazoa</taxon>
        <taxon>Chordata</taxon>
        <taxon>Craniata</taxon>
        <taxon>Vertebrata</taxon>
        <taxon>Euteleostomi</taxon>
        <taxon>Archelosauria</taxon>
        <taxon>Archosauria</taxon>
        <taxon>Dinosauria</taxon>
        <taxon>Saurischia</taxon>
        <taxon>Theropoda</taxon>
        <taxon>Coelurosauria</taxon>
        <taxon>Aves</taxon>
        <taxon>Neognathae</taxon>
        <taxon>Neoaves</taxon>
        <taxon>Telluraves</taxon>
        <taxon>Australaves</taxon>
        <taxon>Passeriformes</taxon>
        <taxon>Passerellidae</taxon>
        <taxon>Junco</taxon>
    </lineage>
</organism>
<dbReference type="Ensembl" id="ENSJHYT00000002316.1">
    <property type="protein sequence ID" value="ENSJHYP00000001864.1"/>
    <property type="gene ID" value="ENSJHYG00000001600.1"/>
</dbReference>
<protein>
    <submittedName>
        <fullName evidence="2">Uncharacterized protein</fullName>
    </submittedName>
</protein>
<reference evidence="2" key="2">
    <citation type="submission" date="2025-09" db="UniProtKB">
        <authorList>
            <consortium name="Ensembl"/>
        </authorList>
    </citation>
    <scope>IDENTIFICATION</scope>
</reference>
<feature type="region of interest" description="Disordered" evidence="1">
    <location>
        <begin position="1"/>
        <end position="67"/>
    </location>
</feature>
<dbReference type="AlphaFoldDB" id="A0A8C5IBN0"/>
<evidence type="ECO:0000256" key="1">
    <source>
        <dbReference type="SAM" id="MobiDB-lite"/>
    </source>
</evidence>
<name>A0A8C5IBN0_JUNHY</name>
<reference evidence="2" key="1">
    <citation type="submission" date="2025-08" db="UniProtKB">
        <authorList>
            <consortium name="Ensembl"/>
        </authorList>
    </citation>
    <scope>IDENTIFICATION</scope>
</reference>